<proteinExistence type="predicted"/>
<keyword evidence="2" id="KW-0547">Nucleotide-binding</keyword>
<dbReference type="GO" id="GO:0006952">
    <property type="term" value="P:defense response"/>
    <property type="evidence" value="ECO:0007669"/>
    <property type="project" value="UniProtKB-KW"/>
</dbReference>
<dbReference type="Gene3D" id="1.20.5.4130">
    <property type="match status" value="1"/>
</dbReference>
<accession>A0ABD3DIH6</accession>
<evidence type="ECO:0000256" key="3">
    <source>
        <dbReference type="ARBA" id="ARBA00022821"/>
    </source>
</evidence>
<dbReference type="EMBL" id="JAVIJP010000016">
    <property type="protein sequence ID" value="KAL3642111.1"/>
    <property type="molecule type" value="Genomic_DNA"/>
</dbReference>
<reference evidence="6" key="1">
    <citation type="journal article" date="2024" name="IScience">
        <title>Strigolactones Initiate the Formation of Haustorium-like Structures in Castilleja.</title>
        <authorList>
            <person name="Buerger M."/>
            <person name="Peterson D."/>
            <person name="Chory J."/>
        </authorList>
    </citation>
    <scope>NUCLEOTIDE SEQUENCE [LARGE SCALE GENOMIC DNA]</scope>
</reference>
<dbReference type="AlphaFoldDB" id="A0ABD3DIH6"/>
<gene>
    <name evidence="5" type="ORF">CASFOL_012926</name>
</gene>
<protein>
    <recommendedName>
        <fullName evidence="4">Disease resistance N-terminal domain-containing protein</fullName>
    </recommendedName>
</protein>
<keyword evidence="3" id="KW-0611">Plant defense</keyword>
<name>A0ABD3DIH6_9LAMI</name>
<evidence type="ECO:0000256" key="1">
    <source>
        <dbReference type="ARBA" id="ARBA00022737"/>
    </source>
</evidence>
<sequence>MAEVVVGPIVQVFLQDLLTLSKEQFKMVKNFKDDLENLQKTCSMVKYVLKDAEKILSSKRLVTDNAVKCWLRDLEYLALDADNFIDEINYHLLYKKSQSHQIQKGEENGEIFLLSLNKTGP</sequence>
<dbReference type="Proteomes" id="UP001632038">
    <property type="component" value="Unassembled WGS sequence"/>
</dbReference>
<dbReference type="InterPro" id="IPR041118">
    <property type="entry name" value="Rx_N"/>
</dbReference>
<dbReference type="GO" id="GO:0000166">
    <property type="term" value="F:nucleotide binding"/>
    <property type="evidence" value="ECO:0007669"/>
    <property type="project" value="UniProtKB-KW"/>
</dbReference>
<dbReference type="Pfam" id="PF18052">
    <property type="entry name" value="Rx_N"/>
    <property type="match status" value="1"/>
</dbReference>
<evidence type="ECO:0000313" key="6">
    <source>
        <dbReference type="Proteomes" id="UP001632038"/>
    </source>
</evidence>
<feature type="domain" description="Disease resistance N-terminal" evidence="4">
    <location>
        <begin position="9"/>
        <end position="101"/>
    </location>
</feature>
<evidence type="ECO:0000259" key="4">
    <source>
        <dbReference type="Pfam" id="PF18052"/>
    </source>
</evidence>
<evidence type="ECO:0000313" key="5">
    <source>
        <dbReference type="EMBL" id="KAL3642111.1"/>
    </source>
</evidence>
<organism evidence="5 6">
    <name type="scientific">Castilleja foliolosa</name>
    <dbReference type="NCBI Taxonomy" id="1961234"/>
    <lineage>
        <taxon>Eukaryota</taxon>
        <taxon>Viridiplantae</taxon>
        <taxon>Streptophyta</taxon>
        <taxon>Embryophyta</taxon>
        <taxon>Tracheophyta</taxon>
        <taxon>Spermatophyta</taxon>
        <taxon>Magnoliopsida</taxon>
        <taxon>eudicotyledons</taxon>
        <taxon>Gunneridae</taxon>
        <taxon>Pentapetalae</taxon>
        <taxon>asterids</taxon>
        <taxon>lamiids</taxon>
        <taxon>Lamiales</taxon>
        <taxon>Orobanchaceae</taxon>
        <taxon>Pedicularideae</taxon>
        <taxon>Castillejinae</taxon>
        <taxon>Castilleja</taxon>
    </lineage>
</organism>
<comment type="caution">
    <text evidence="5">The sequence shown here is derived from an EMBL/GenBank/DDBJ whole genome shotgun (WGS) entry which is preliminary data.</text>
</comment>
<keyword evidence="1" id="KW-0677">Repeat</keyword>
<evidence type="ECO:0000256" key="2">
    <source>
        <dbReference type="ARBA" id="ARBA00022741"/>
    </source>
</evidence>
<keyword evidence="6" id="KW-1185">Reference proteome</keyword>